<dbReference type="Gene3D" id="3.40.50.12820">
    <property type="match status" value="1"/>
</dbReference>
<comment type="caution">
    <text evidence="4">The sequence shown here is derived from an EMBL/GenBank/DDBJ whole genome shotgun (WGS) entry which is preliminary data.</text>
</comment>
<dbReference type="Gene3D" id="2.30.38.10">
    <property type="entry name" value="Luciferase, Domain 3"/>
    <property type="match status" value="1"/>
</dbReference>
<proteinExistence type="predicted"/>
<dbReference type="Gene3D" id="3.30.300.30">
    <property type="match status" value="1"/>
</dbReference>
<dbReference type="InterPro" id="IPR025110">
    <property type="entry name" value="AMP-bd_C"/>
</dbReference>
<protein>
    <submittedName>
        <fullName evidence="4">Benzoate-CoA ligase family protein</fullName>
    </submittedName>
</protein>
<accession>A0A432G0G7</accession>
<gene>
    <name evidence="4" type="ORF">DSY97_10840</name>
</gene>
<keyword evidence="1 4" id="KW-0436">Ligase</keyword>
<dbReference type="InterPro" id="IPR045851">
    <property type="entry name" value="AMP-bd_C_sf"/>
</dbReference>
<evidence type="ECO:0000256" key="1">
    <source>
        <dbReference type="ARBA" id="ARBA00022598"/>
    </source>
</evidence>
<organism evidence="4 5">
    <name type="scientific">SAR324 cluster bacterium</name>
    <dbReference type="NCBI Taxonomy" id="2024889"/>
    <lineage>
        <taxon>Bacteria</taxon>
        <taxon>Deltaproteobacteria</taxon>
        <taxon>SAR324 cluster</taxon>
    </lineage>
</organism>
<dbReference type="EMBL" id="QNZL01000289">
    <property type="protein sequence ID" value="RTZ77000.1"/>
    <property type="molecule type" value="Genomic_DNA"/>
</dbReference>
<dbReference type="Pfam" id="PF13193">
    <property type="entry name" value="AMP-binding_C"/>
    <property type="match status" value="1"/>
</dbReference>
<name>A0A432G0G7_9DELT</name>
<dbReference type="SUPFAM" id="SSF56801">
    <property type="entry name" value="Acetyl-CoA synthetase-like"/>
    <property type="match status" value="1"/>
</dbReference>
<dbReference type="GO" id="GO:0044550">
    <property type="term" value="P:secondary metabolite biosynthetic process"/>
    <property type="evidence" value="ECO:0007669"/>
    <property type="project" value="TreeGrafter"/>
</dbReference>
<dbReference type="GO" id="GO:0016878">
    <property type="term" value="F:acid-thiol ligase activity"/>
    <property type="evidence" value="ECO:0007669"/>
    <property type="project" value="TreeGrafter"/>
</dbReference>
<evidence type="ECO:0000259" key="3">
    <source>
        <dbReference type="Pfam" id="PF13193"/>
    </source>
</evidence>
<dbReference type="GO" id="GO:0016405">
    <property type="term" value="F:CoA-ligase activity"/>
    <property type="evidence" value="ECO:0007669"/>
    <property type="project" value="InterPro"/>
</dbReference>
<dbReference type="PANTHER" id="PTHR43352">
    <property type="entry name" value="ACETYL-COA SYNTHETASE"/>
    <property type="match status" value="1"/>
</dbReference>
<dbReference type="Proteomes" id="UP000286801">
    <property type="component" value="Unassembled WGS sequence"/>
</dbReference>
<evidence type="ECO:0000259" key="2">
    <source>
        <dbReference type="Pfam" id="PF00501"/>
    </source>
</evidence>
<dbReference type="NCBIfam" id="TIGR02262">
    <property type="entry name" value="benz_CoA_lig"/>
    <property type="match status" value="1"/>
</dbReference>
<feature type="domain" description="AMP-dependent synthetase/ligase" evidence="2">
    <location>
        <begin position="36"/>
        <end position="396"/>
    </location>
</feature>
<dbReference type="Pfam" id="PF00501">
    <property type="entry name" value="AMP-binding"/>
    <property type="match status" value="1"/>
</dbReference>
<dbReference type="Gene3D" id="3.40.50.980">
    <property type="match status" value="1"/>
</dbReference>
<dbReference type="AlphaFoldDB" id="A0A432G0G7"/>
<reference evidence="4 5" key="1">
    <citation type="submission" date="2018-06" db="EMBL/GenBank/DDBJ databases">
        <title>Combined omics and stable isotope probing to characterize newly discovered Mariana Back-Arc vent microbial communities.</title>
        <authorList>
            <person name="Trembath-Reichert E."/>
            <person name="Huber J.A."/>
        </authorList>
    </citation>
    <scope>NUCLEOTIDE SEQUENCE [LARGE SCALE GENOMIC DNA]</scope>
    <source>
        <strain evidence="4">MAG 63_1</strain>
    </source>
</reference>
<dbReference type="InterPro" id="IPR011957">
    <property type="entry name" value="Benz_CoA_lig"/>
</dbReference>
<feature type="domain" description="AMP-binding enzyme C-terminal" evidence="3">
    <location>
        <begin position="446"/>
        <end position="524"/>
    </location>
</feature>
<dbReference type="PANTHER" id="PTHR43352:SF1">
    <property type="entry name" value="ANTHRANILATE--COA LIGASE"/>
    <property type="match status" value="1"/>
</dbReference>
<dbReference type="GO" id="GO:0005524">
    <property type="term" value="F:ATP binding"/>
    <property type="evidence" value="ECO:0007669"/>
    <property type="project" value="InterPro"/>
</dbReference>
<dbReference type="InterPro" id="IPR000873">
    <property type="entry name" value="AMP-dep_synth/lig_dom"/>
</dbReference>
<evidence type="ECO:0000313" key="5">
    <source>
        <dbReference type="Proteomes" id="UP000286801"/>
    </source>
</evidence>
<sequence length="533" mass="58693">MQKNTVSIDTSVIPAKIEFAPEFNVVVSFIDRHLQEGRKDKVIIRETGGEEITYGQLAERVNQSGNVLKNLGLNSGDRLLMMVKDSAEFFYLFWGAIKAGIIPVPLNTLLRAKDYAFMIEDSGCAAVIYSPEFRIEVELALELLSAIPEIILLTEGESECFLDQTQSADSKLEAAPANATDDCFWLYSSGTTGRPKGAVHSHSDMVVTSQHYGKDTLGVREDDICFSAAKLFFAYGLGNGMTFPLWSGASCVLFPARPTPASTFDVIERFKPTLYFGVPTLYAAQLQALESSESETSISPDLSSLRMSVSAGEALPANIFRRWKEQTGTVILDGIGSTEALHIFISNRADDIKAGSSGRMVPGYAAKIVDETGNEVQQGEEGRLLIQGDSTCKYYWNNSEKTTATIVDGWLNTGDTYHQDDDGYFIYGGRSDDMMKVGGIWCSPFEIEAKLVEHPKVLEAAVVGRKDESGLIKPEAHVVLKDITEASEETSGELLQHCKTGLAPYKYPRWFQFPPELPKTATGKIQRFKLRSN</sequence>
<evidence type="ECO:0000313" key="4">
    <source>
        <dbReference type="EMBL" id="RTZ77000.1"/>
    </source>
</evidence>